<feature type="compositionally biased region" description="Low complexity" evidence="1">
    <location>
        <begin position="540"/>
        <end position="558"/>
    </location>
</feature>
<evidence type="ECO:0000256" key="1">
    <source>
        <dbReference type="SAM" id="MobiDB-lite"/>
    </source>
</evidence>
<name>A0A316UZA6_9BASI</name>
<evidence type="ECO:0000313" key="3">
    <source>
        <dbReference type="Proteomes" id="UP000245884"/>
    </source>
</evidence>
<dbReference type="GeneID" id="37026487"/>
<sequence length="609" mass="63795">MHQAFDNHLQYYSHHHQRDPAPSPKIQAPLSPRSALRSLQEPSSPSHHESSRERKHGRQRPSFGSGGAPMPALPLPPRKSSLIASRHLPLPSQPVLEDGRFFAGSPASSPSLFDNSASSSEHSSPAIAPHGKLPYTAPRASYGGPHLQHNASLTPSLPHRHSYSSLSTRSVPSVSDGSSGFSIPVSTPDEHGHLAHAPMAVYHSRAPSPLDRQHRDDNPFAYSVDFVEPSSRSSVSSSRSSLPYIEPSQGQRQRYGSVAASHQWPRSPFHSASSPKRAHHQQTPLPPPSTVRQQRPARSVDDYLSAQPGVSATKLPPPRPSLPSDTSALDGRVVVPMKHSSSSMSHRSSLPSLASSEERGSSAMSIHRLSHPSPTSTSPRGSNAVPRDTDMSSIDAPSKRPRGYTATMPSGVPVSRILEAQRRSRSAERPKATAMQRRSPPSSASPWSSTASSTASSPLASRKPDHAEVMAKLNRKMKERIAAKKVSATATAASASGLAAAAAVVGGAAAGGAAGLASSSASSSAMPSPSFSLRKYRGDSVASSVPSTPATSSAAAVPGERVPSARPGSPSFEEDLAAPPPRSNPIGIESLLSAAAINDGAHGGASMPH</sequence>
<evidence type="ECO:0000313" key="2">
    <source>
        <dbReference type="EMBL" id="PWN30552.1"/>
    </source>
</evidence>
<accession>A0A316UZA6</accession>
<proteinExistence type="predicted"/>
<feature type="region of interest" description="Disordered" evidence="1">
    <location>
        <begin position="513"/>
        <end position="589"/>
    </location>
</feature>
<feature type="compositionally biased region" description="Low complexity" evidence="1">
    <location>
        <begin position="163"/>
        <end position="175"/>
    </location>
</feature>
<feature type="compositionally biased region" description="Polar residues" evidence="1">
    <location>
        <begin position="106"/>
        <end position="115"/>
    </location>
</feature>
<reference evidence="2 3" key="1">
    <citation type="journal article" date="2018" name="Mol. Biol. Evol.">
        <title>Broad Genomic Sampling Reveals a Smut Pathogenic Ancestry of the Fungal Clade Ustilaginomycotina.</title>
        <authorList>
            <person name="Kijpornyongpan T."/>
            <person name="Mondo S.J."/>
            <person name="Barry K."/>
            <person name="Sandor L."/>
            <person name="Lee J."/>
            <person name="Lipzen A."/>
            <person name="Pangilinan J."/>
            <person name="LaButti K."/>
            <person name="Hainaut M."/>
            <person name="Henrissat B."/>
            <person name="Grigoriev I.V."/>
            <person name="Spatafora J.W."/>
            <person name="Aime M.C."/>
        </authorList>
    </citation>
    <scope>NUCLEOTIDE SEQUENCE [LARGE SCALE GENOMIC DNA]</scope>
    <source>
        <strain evidence="2 3">MCA 5214</strain>
    </source>
</reference>
<dbReference type="EMBL" id="KZ819662">
    <property type="protein sequence ID" value="PWN30552.1"/>
    <property type="molecule type" value="Genomic_DNA"/>
</dbReference>
<feature type="compositionally biased region" description="Low complexity" evidence="1">
    <location>
        <begin position="230"/>
        <end position="241"/>
    </location>
</feature>
<feature type="compositionally biased region" description="Low complexity" evidence="1">
    <location>
        <begin position="116"/>
        <end position="130"/>
    </location>
</feature>
<keyword evidence="3" id="KW-1185">Reference proteome</keyword>
<organism evidence="2 3">
    <name type="scientific">Jaminaea rosea</name>
    <dbReference type="NCBI Taxonomy" id="1569628"/>
    <lineage>
        <taxon>Eukaryota</taxon>
        <taxon>Fungi</taxon>
        <taxon>Dikarya</taxon>
        <taxon>Basidiomycota</taxon>
        <taxon>Ustilaginomycotina</taxon>
        <taxon>Exobasidiomycetes</taxon>
        <taxon>Microstromatales</taxon>
        <taxon>Microstromatales incertae sedis</taxon>
        <taxon>Jaminaea</taxon>
    </lineage>
</organism>
<feature type="region of interest" description="Disordered" evidence="1">
    <location>
        <begin position="228"/>
        <end position="473"/>
    </location>
</feature>
<feature type="region of interest" description="Disordered" evidence="1">
    <location>
        <begin position="1"/>
        <end position="181"/>
    </location>
</feature>
<dbReference type="RefSeq" id="XP_025365164.1">
    <property type="nucleotide sequence ID" value="XM_025504664.1"/>
</dbReference>
<feature type="compositionally biased region" description="Basic and acidic residues" evidence="1">
    <location>
        <begin position="419"/>
        <end position="431"/>
    </location>
</feature>
<gene>
    <name evidence="2" type="ORF">BDZ90DRAFT_225331</name>
</gene>
<feature type="compositionally biased region" description="Low complexity" evidence="1">
    <location>
        <begin position="336"/>
        <end position="355"/>
    </location>
</feature>
<protein>
    <submittedName>
        <fullName evidence="2">Uncharacterized protein</fullName>
    </submittedName>
</protein>
<dbReference type="AlphaFoldDB" id="A0A316UZA6"/>
<feature type="compositionally biased region" description="Low complexity" evidence="1">
    <location>
        <begin position="439"/>
        <end position="461"/>
    </location>
</feature>
<dbReference type="Proteomes" id="UP000245884">
    <property type="component" value="Unassembled WGS sequence"/>
</dbReference>
<feature type="compositionally biased region" description="Low complexity" evidence="1">
    <location>
        <begin position="515"/>
        <end position="525"/>
    </location>
</feature>
<feature type="compositionally biased region" description="Polar residues" evidence="1">
    <location>
        <begin position="372"/>
        <end position="381"/>
    </location>
</feature>